<protein>
    <recommendedName>
        <fullName evidence="1">Reverse transcriptase domain-containing protein</fullName>
    </recommendedName>
</protein>
<comment type="caution">
    <text evidence="2">The sequence shown here is derived from an EMBL/GenBank/DDBJ whole genome shotgun (WGS) entry which is preliminary data.</text>
</comment>
<evidence type="ECO:0000313" key="3">
    <source>
        <dbReference type="Proteomes" id="UP001333110"/>
    </source>
</evidence>
<dbReference type="AlphaFoldDB" id="A0AAN7NLQ2"/>
<dbReference type="PRINTS" id="PR01345">
    <property type="entry name" value="CERVTRCPTASE"/>
</dbReference>
<dbReference type="Pfam" id="PF00078">
    <property type="entry name" value="RVT_1"/>
    <property type="match status" value="1"/>
</dbReference>
<reference evidence="2 3" key="1">
    <citation type="journal article" date="2023" name="J. Hered.">
        <title>Chromosome-level genome of the wood stork (Mycteria americana) provides insight into avian chromosome evolution.</title>
        <authorList>
            <person name="Flamio R. Jr."/>
            <person name="Ramstad K.M."/>
        </authorList>
    </citation>
    <scope>NUCLEOTIDE SEQUENCE [LARGE SCALE GENOMIC DNA]</scope>
    <source>
        <strain evidence="2">JAX WOST 10</strain>
    </source>
</reference>
<dbReference type="PROSITE" id="PS50878">
    <property type="entry name" value="RT_POL"/>
    <property type="match status" value="1"/>
</dbReference>
<gene>
    <name evidence="2" type="ORF">QYF61_010987</name>
</gene>
<dbReference type="InterPro" id="IPR000477">
    <property type="entry name" value="RT_dom"/>
</dbReference>
<proteinExistence type="predicted"/>
<dbReference type="SUPFAM" id="SSF56672">
    <property type="entry name" value="DNA/RNA polymerases"/>
    <property type="match status" value="1"/>
</dbReference>
<dbReference type="EMBL" id="JAUNZN010000002">
    <property type="protein sequence ID" value="KAK4826734.1"/>
    <property type="molecule type" value="Genomic_DNA"/>
</dbReference>
<evidence type="ECO:0000313" key="2">
    <source>
        <dbReference type="EMBL" id="KAK4826734.1"/>
    </source>
</evidence>
<feature type="domain" description="Reverse transcriptase" evidence="1">
    <location>
        <begin position="120"/>
        <end position="349"/>
    </location>
</feature>
<dbReference type="Proteomes" id="UP001333110">
    <property type="component" value="Unassembled WGS sequence"/>
</dbReference>
<evidence type="ECO:0000259" key="1">
    <source>
        <dbReference type="PROSITE" id="PS50878"/>
    </source>
</evidence>
<dbReference type="InterPro" id="IPR043502">
    <property type="entry name" value="DNA/RNA_pol_sf"/>
</dbReference>
<sequence>MKFIKAKCKIQNLGRVSHQYQYRLGDEWIESSPVEKDLGVLVDEKLNMSQQHVLAAQKANRILCCMKRSAASRSRDVILPLYSVLMRPHLEYCVQLWGTQHKKDMDLLERVQRRATNMIRGLEHLSYKNRLKELGLFSLEKKRLQGDFIAAFQYLKGAYRKDGEGLFIREHSDRTRFNSLKLKDGRFRLDIRKKFCTMRVLHCNVESPDQFYDEIGLVDKGKAVDIVYPDFSKAFDTVSHKNLRDKLLMYRMDKQRVRWTEKWLNGQAWRVVISDTKSSWRTVTSSVPQGSILGPVLFNIFISDLDDGAECTLCKFADDTKLRGVTDTRESHAAIQRDLDRLEKWAASS</sequence>
<dbReference type="PANTHER" id="PTHR33332">
    <property type="entry name" value="REVERSE TRANSCRIPTASE DOMAIN-CONTAINING PROTEIN"/>
    <property type="match status" value="1"/>
</dbReference>
<accession>A0AAN7NLQ2</accession>
<organism evidence="2 3">
    <name type="scientific">Mycteria americana</name>
    <name type="common">Wood stork</name>
    <dbReference type="NCBI Taxonomy" id="33587"/>
    <lineage>
        <taxon>Eukaryota</taxon>
        <taxon>Metazoa</taxon>
        <taxon>Chordata</taxon>
        <taxon>Craniata</taxon>
        <taxon>Vertebrata</taxon>
        <taxon>Euteleostomi</taxon>
        <taxon>Archelosauria</taxon>
        <taxon>Archosauria</taxon>
        <taxon>Dinosauria</taxon>
        <taxon>Saurischia</taxon>
        <taxon>Theropoda</taxon>
        <taxon>Coelurosauria</taxon>
        <taxon>Aves</taxon>
        <taxon>Neognathae</taxon>
        <taxon>Neoaves</taxon>
        <taxon>Aequornithes</taxon>
        <taxon>Ciconiiformes</taxon>
        <taxon>Ciconiidae</taxon>
        <taxon>Mycteria</taxon>
    </lineage>
</organism>
<name>A0AAN7NLQ2_MYCAM</name>
<keyword evidence="3" id="KW-1185">Reference proteome</keyword>